<evidence type="ECO:0000313" key="4">
    <source>
        <dbReference type="Proteomes" id="UP000247512"/>
    </source>
</evidence>
<dbReference type="RefSeq" id="WP_078523636.1">
    <property type="nucleotide sequence ID" value="NZ_CP019875.1"/>
</dbReference>
<reference evidence="1" key="2">
    <citation type="submission" date="2017-02" db="EMBL/GenBank/DDBJ databases">
        <authorList>
            <person name="Zhang H."/>
        </authorList>
    </citation>
    <scope>NUCLEOTIDE SEQUENCE</scope>
    <source>
        <strain evidence="1">RZS01</strain>
    </source>
</reference>
<dbReference type="EMBL" id="NIRT01000034">
    <property type="protein sequence ID" value="PYD65331.1"/>
    <property type="molecule type" value="Genomic_DNA"/>
</dbReference>
<dbReference type="Proteomes" id="UP000189683">
    <property type="component" value="Chromosome"/>
</dbReference>
<reference evidence="2 4" key="3">
    <citation type="submission" date="2017-06" db="EMBL/GenBank/DDBJ databases">
        <title>A draft genome sequence of Komagataeibacter nataicola LMG 1536.</title>
        <authorList>
            <person name="Skraban J."/>
            <person name="Cleenwerck I."/>
            <person name="Vandamme P."/>
            <person name="Trcek J."/>
        </authorList>
    </citation>
    <scope>NUCLEOTIDE SEQUENCE [LARGE SCALE GENOMIC DNA]</scope>
    <source>
        <strain evidence="2 4">LMG 1536</strain>
    </source>
</reference>
<dbReference type="KEGG" id="kna:B0W47_00575"/>
<proteinExistence type="predicted"/>
<dbReference type="Proteomes" id="UP000247512">
    <property type="component" value="Unassembled WGS sequence"/>
</dbReference>
<dbReference type="AlphaFoldDB" id="A0A9N7CPF8"/>
<evidence type="ECO:0000313" key="2">
    <source>
        <dbReference type="EMBL" id="PYD65331.1"/>
    </source>
</evidence>
<organism evidence="1 3">
    <name type="scientific">Komagataeibacter nataicola</name>
    <dbReference type="NCBI Taxonomy" id="265960"/>
    <lineage>
        <taxon>Bacteria</taxon>
        <taxon>Pseudomonadati</taxon>
        <taxon>Pseudomonadota</taxon>
        <taxon>Alphaproteobacteria</taxon>
        <taxon>Acetobacterales</taxon>
        <taxon>Acetobacteraceae</taxon>
        <taxon>Komagataeibacter</taxon>
    </lineage>
</organism>
<evidence type="ECO:0000313" key="1">
    <source>
        <dbReference type="EMBL" id="AQU86196.1"/>
    </source>
</evidence>
<gene>
    <name evidence="1" type="ORF">B0W47_00575</name>
    <name evidence="2" type="ORF">CDI09_14080</name>
</gene>
<dbReference type="EMBL" id="CP019875">
    <property type="protein sequence ID" value="AQU86196.1"/>
    <property type="molecule type" value="Genomic_DNA"/>
</dbReference>
<dbReference type="OrthoDB" id="7283330at2"/>
<name>A0A9N7CPF8_9PROT</name>
<dbReference type="SUPFAM" id="SSF55174">
    <property type="entry name" value="Alpha-L RNA-binding motif"/>
    <property type="match status" value="1"/>
</dbReference>
<evidence type="ECO:0000313" key="3">
    <source>
        <dbReference type="Proteomes" id="UP000189683"/>
    </source>
</evidence>
<sequence length="69" mass="7270">MSKTFPLSTALCRLGLAGCPQEARALVHYGLVRVDGDCAKGGEFVGYGVTLSLRGVGERVVSRQTMGVQ</sequence>
<accession>A0A9N7CPF8</accession>
<protein>
    <recommendedName>
        <fullName evidence="5">RNA-binding S4 domain-containing protein</fullName>
    </recommendedName>
</protein>
<reference evidence="3" key="1">
    <citation type="submission" date="2017-02" db="EMBL/GenBank/DDBJ databases">
        <title>zhang.</title>
        <authorList>
            <person name="Zhang H."/>
        </authorList>
    </citation>
    <scope>NUCLEOTIDE SEQUENCE [LARGE SCALE GENOMIC DNA]</scope>
    <source>
        <strain evidence="3">RZS01</strain>
    </source>
</reference>
<keyword evidence="4" id="KW-1185">Reference proteome</keyword>
<evidence type="ECO:0008006" key="5">
    <source>
        <dbReference type="Google" id="ProtNLM"/>
    </source>
</evidence>